<proteinExistence type="predicted"/>
<dbReference type="RefSeq" id="WP_123780866.1">
    <property type="nucleotide sequence ID" value="NZ_RKMG01000026.1"/>
</dbReference>
<reference evidence="2 3" key="1">
    <citation type="submission" date="2018-11" db="EMBL/GenBank/DDBJ databases">
        <title>Aerococcus sp. SJQ22, whole genome shotgun sequence.</title>
        <authorList>
            <person name="Sun L."/>
            <person name="Gao X."/>
            <person name="Chen W."/>
            <person name="Huang K."/>
        </authorList>
    </citation>
    <scope>NUCLEOTIDE SEQUENCE [LARGE SCALE GENOMIC DNA]</scope>
    <source>
        <strain evidence="2 3">SJQ22</strain>
    </source>
</reference>
<name>A0A3N4G549_9LACT</name>
<dbReference type="EMBL" id="RKMG01000026">
    <property type="protein sequence ID" value="RPA58003.1"/>
    <property type="molecule type" value="Genomic_DNA"/>
</dbReference>
<evidence type="ECO:0000313" key="3">
    <source>
        <dbReference type="Proteomes" id="UP000273977"/>
    </source>
</evidence>
<sequence length="142" mass="16126">MKKEMTAADLVSLLTHYKADRNPLTTLALMTGMPKASLYLIEEDRSGTPDQASTKDSQYWRTYQTKDGKQYLQSFTTLEKANAQVKEGQAASVQSLNFNQIALMVMNDANAIEGYVIDPQDINAKFNRNIIEKIWRYAMNHV</sequence>
<dbReference type="Pfam" id="PF07179">
    <property type="entry name" value="SseB"/>
    <property type="match status" value="1"/>
</dbReference>
<dbReference type="OrthoDB" id="2136678at2"/>
<gene>
    <name evidence="2" type="ORF">EF384_07775</name>
</gene>
<evidence type="ECO:0000259" key="1">
    <source>
        <dbReference type="Pfam" id="PF07179"/>
    </source>
</evidence>
<accession>A0A3N4G549</accession>
<dbReference type="InterPro" id="IPR009839">
    <property type="entry name" value="SseB_N"/>
</dbReference>
<organism evidence="2 3">
    <name type="scientific">Aerococcus agrisoli</name>
    <dbReference type="NCBI Taxonomy" id="2487350"/>
    <lineage>
        <taxon>Bacteria</taxon>
        <taxon>Bacillati</taxon>
        <taxon>Bacillota</taxon>
        <taxon>Bacilli</taxon>
        <taxon>Lactobacillales</taxon>
        <taxon>Aerococcaceae</taxon>
        <taxon>Aerococcus</taxon>
    </lineage>
</organism>
<protein>
    <submittedName>
        <fullName evidence="2">SseB family protein</fullName>
    </submittedName>
</protein>
<comment type="caution">
    <text evidence="2">The sequence shown here is derived from an EMBL/GenBank/DDBJ whole genome shotgun (WGS) entry which is preliminary data.</text>
</comment>
<feature type="domain" description="SseB protein N-terminal" evidence="1">
    <location>
        <begin position="12"/>
        <end position="131"/>
    </location>
</feature>
<dbReference type="AlphaFoldDB" id="A0A3N4G549"/>
<evidence type="ECO:0000313" key="2">
    <source>
        <dbReference type="EMBL" id="RPA58003.1"/>
    </source>
</evidence>
<dbReference type="Proteomes" id="UP000273977">
    <property type="component" value="Unassembled WGS sequence"/>
</dbReference>
<keyword evidence="3" id="KW-1185">Reference proteome</keyword>